<protein>
    <submittedName>
        <fullName evidence="1">Uncharacterized protein</fullName>
    </submittedName>
</protein>
<sequence length="141" mass="14960">MNASSNQLTFTTLTADYPAVRIPAGTAANTPTLITQGATNASVLLDLLFRNLDTANARLFDIYIGPNTTAENNIVQINVPANSGNNGSTSLCSLAAQAPAIFDLDLAGNRVITLESGVQVYVVNKVALTSDIYVRAKRRNF</sequence>
<evidence type="ECO:0000313" key="1">
    <source>
        <dbReference type="EMBL" id="MFC0514553.1"/>
    </source>
</evidence>
<accession>A0ABV6L4Z1</accession>
<keyword evidence="2" id="KW-1185">Reference proteome</keyword>
<evidence type="ECO:0000313" key="2">
    <source>
        <dbReference type="Proteomes" id="UP001589828"/>
    </source>
</evidence>
<dbReference type="Proteomes" id="UP001589828">
    <property type="component" value="Unassembled WGS sequence"/>
</dbReference>
<dbReference type="RefSeq" id="WP_377022397.1">
    <property type="nucleotide sequence ID" value="NZ_JBHLTS010000021.1"/>
</dbReference>
<reference evidence="1 2" key="1">
    <citation type="submission" date="2024-09" db="EMBL/GenBank/DDBJ databases">
        <authorList>
            <person name="Sun Q."/>
            <person name="Mori K."/>
        </authorList>
    </citation>
    <scope>NUCLEOTIDE SEQUENCE [LARGE SCALE GENOMIC DNA]</scope>
    <source>
        <strain evidence="1 2">NCAIM B.02415</strain>
    </source>
</reference>
<comment type="caution">
    <text evidence="1">The sequence shown here is derived from an EMBL/GenBank/DDBJ whole genome shotgun (WGS) entry which is preliminary data.</text>
</comment>
<dbReference type="EMBL" id="JBHLTS010000021">
    <property type="protein sequence ID" value="MFC0514553.1"/>
    <property type="molecule type" value="Genomic_DNA"/>
</dbReference>
<gene>
    <name evidence="1" type="ORF">ACFFGT_10085</name>
</gene>
<organism evidence="1 2">
    <name type="scientific">Mucilaginibacter angelicae</name>
    <dbReference type="NCBI Taxonomy" id="869718"/>
    <lineage>
        <taxon>Bacteria</taxon>
        <taxon>Pseudomonadati</taxon>
        <taxon>Bacteroidota</taxon>
        <taxon>Sphingobacteriia</taxon>
        <taxon>Sphingobacteriales</taxon>
        <taxon>Sphingobacteriaceae</taxon>
        <taxon>Mucilaginibacter</taxon>
    </lineage>
</organism>
<name>A0ABV6L4Z1_9SPHI</name>
<proteinExistence type="predicted"/>